<dbReference type="InterPro" id="IPR039498">
    <property type="entry name" value="NTP_transf_5"/>
</dbReference>
<dbReference type="EMBL" id="JBDLBR010000004">
    <property type="protein sequence ID" value="MEN7537998.1"/>
    <property type="molecule type" value="Genomic_DNA"/>
</dbReference>
<evidence type="ECO:0000313" key="1">
    <source>
        <dbReference type="EMBL" id="MEN7537998.1"/>
    </source>
</evidence>
<comment type="caution">
    <text evidence="1">The sequence shown here is derived from an EMBL/GenBank/DDBJ whole genome shotgun (WGS) entry which is preliminary data.</text>
</comment>
<gene>
    <name evidence="1" type="ORF">ABDJ38_12520</name>
</gene>
<evidence type="ECO:0000313" key="2">
    <source>
        <dbReference type="Proteomes" id="UP001484535"/>
    </source>
</evidence>
<dbReference type="Pfam" id="PF14907">
    <property type="entry name" value="NTP_transf_5"/>
    <property type="match status" value="1"/>
</dbReference>
<accession>A0ABV0CYS3</accession>
<reference evidence="1 2" key="1">
    <citation type="submission" date="2024-05" db="EMBL/GenBank/DDBJ databases">
        <authorList>
            <person name="Park S."/>
        </authorList>
    </citation>
    <scope>NUCLEOTIDE SEQUENCE [LARGE SCALE GENOMIC DNA]</scope>
    <source>
        <strain evidence="1 2">DGU5</strain>
    </source>
</reference>
<keyword evidence="2" id="KW-1185">Reference proteome</keyword>
<proteinExistence type="predicted"/>
<sequence>MTDNAHIAVLVPLLGALRQWVCPGEEAPWRFRETDWTAVLDLAEHNKCLLLVAEGMTRAGIAIPADREHRLLADREACLLQGMANLGVTATLCSILRTHGIRAISMKGVLRAHALYGRWDVRPVHDSDILVSHADYRSAIDVLAANGFYSPISATNKWWHEYLGESPHLPVNGGVIVDLHHKVWQPGTPAPTDIDNLIAKGGFAEVGGHTIPVMGEMDAAMLTASSLGKALRSGEAWLHYAHELLVVTEALDDRQRAAFDDYARAIGVFRLWRFATDLASTTFRIGMEGAGPVAEDWSRSAATLLRTTEQPARRWRRSHLLWKWTDGTGTRPFRFAREFCLVRLGEMRRHYEEAH</sequence>
<name>A0ABV0CYS3_9SPHN</name>
<protein>
    <submittedName>
        <fullName evidence="1">Nucleotidyltransferase family protein</fullName>
    </submittedName>
</protein>
<dbReference type="Proteomes" id="UP001484535">
    <property type="component" value="Unassembled WGS sequence"/>
</dbReference>
<dbReference type="RefSeq" id="WP_346785455.1">
    <property type="nucleotide sequence ID" value="NZ_JBDLBR010000004.1"/>
</dbReference>
<organism evidence="1 2">
    <name type="scientific">Aurantiacibacter flavus</name>
    <dbReference type="NCBI Taxonomy" id="3145232"/>
    <lineage>
        <taxon>Bacteria</taxon>
        <taxon>Pseudomonadati</taxon>
        <taxon>Pseudomonadota</taxon>
        <taxon>Alphaproteobacteria</taxon>
        <taxon>Sphingomonadales</taxon>
        <taxon>Erythrobacteraceae</taxon>
        <taxon>Aurantiacibacter</taxon>
    </lineage>
</organism>